<dbReference type="AlphaFoldDB" id="D7TXL8"/>
<dbReference type="PaxDb" id="29760-VIT_13s0106g00520.t01"/>
<feature type="transmembrane region" description="Helical" evidence="1">
    <location>
        <begin position="41"/>
        <end position="63"/>
    </location>
</feature>
<dbReference type="HOGENOM" id="CLU_2709883_0_0_1"/>
<evidence type="ECO:0000313" key="2">
    <source>
        <dbReference type="EMBL" id="CBI35243.3"/>
    </source>
</evidence>
<evidence type="ECO:0000256" key="1">
    <source>
        <dbReference type="SAM" id="Phobius"/>
    </source>
</evidence>
<keyword evidence="3" id="KW-1185">Reference proteome</keyword>
<dbReference type="Proteomes" id="UP000009183">
    <property type="component" value="Chromosome 13"/>
</dbReference>
<keyword evidence="1" id="KW-0812">Transmembrane</keyword>
<keyword evidence="1" id="KW-0472">Membrane</keyword>
<dbReference type="InParanoid" id="D7TXL8"/>
<organism evidence="2 3">
    <name type="scientific">Vitis vinifera</name>
    <name type="common">Grape</name>
    <dbReference type="NCBI Taxonomy" id="29760"/>
    <lineage>
        <taxon>Eukaryota</taxon>
        <taxon>Viridiplantae</taxon>
        <taxon>Streptophyta</taxon>
        <taxon>Embryophyta</taxon>
        <taxon>Tracheophyta</taxon>
        <taxon>Spermatophyta</taxon>
        <taxon>Magnoliopsida</taxon>
        <taxon>eudicotyledons</taxon>
        <taxon>Gunneridae</taxon>
        <taxon>Pentapetalae</taxon>
        <taxon>rosids</taxon>
        <taxon>Vitales</taxon>
        <taxon>Vitaceae</taxon>
        <taxon>Viteae</taxon>
        <taxon>Vitis</taxon>
    </lineage>
</organism>
<protein>
    <submittedName>
        <fullName evidence="2">Uncharacterized protein</fullName>
    </submittedName>
</protein>
<evidence type="ECO:0000313" key="3">
    <source>
        <dbReference type="Proteomes" id="UP000009183"/>
    </source>
</evidence>
<reference evidence="3" key="1">
    <citation type="journal article" date="2007" name="Nature">
        <title>The grapevine genome sequence suggests ancestral hexaploidization in major angiosperm phyla.</title>
        <authorList>
            <consortium name="The French-Italian Public Consortium for Grapevine Genome Characterization."/>
            <person name="Jaillon O."/>
            <person name="Aury J.-M."/>
            <person name="Noel B."/>
            <person name="Policriti A."/>
            <person name="Clepet C."/>
            <person name="Casagrande A."/>
            <person name="Choisne N."/>
            <person name="Aubourg S."/>
            <person name="Vitulo N."/>
            <person name="Jubin C."/>
            <person name="Vezzi A."/>
            <person name="Legeai F."/>
            <person name="Hugueney P."/>
            <person name="Dasilva C."/>
            <person name="Horner D."/>
            <person name="Mica E."/>
            <person name="Jublot D."/>
            <person name="Poulain J."/>
            <person name="Bruyere C."/>
            <person name="Billault A."/>
            <person name="Segurens B."/>
            <person name="Gouyvenoux M."/>
            <person name="Ugarte E."/>
            <person name="Cattonaro F."/>
            <person name="Anthouard V."/>
            <person name="Vico V."/>
            <person name="Del Fabbro C."/>
            <person name="Alaux M."/>
            <person name="Di Gaspero G."/>
            <person name="Dumas V."/>
            <person name="Felice N."/>
            <person name="Paillard S."/>
            <person name="Juman I."/>
            <person name="Moroldo M."/>
            <person name="Scalabrin S."/>
            <person name="Canaguier A."/>
            <person name="Le Clainche I."/>
            <person name="Malacrida G."/>
            <person name="Durand E."/>
            <person name="Pesole G."/>
            <person name="Laucou V."/>
            <person name="Chatelet P."/>
            <person name="Merdinoglu D."/>
            <person name="Delledonne M."/>
            <person name="Pezzotti M."/>
            <person name="Lecharny A."/>
            <person name="Scarpelli C."/>
            <person name="Artiguenave F."/>
            <person name="Pe M.E."/>
            <person name="Valle G."/>
            <person name="Morgante M."/>
            <person name="Caboche M."/>
            <person name="Adam-Blondon A.-F."/>
            <person name="Weissenbach J."/>
            <person name="Quetier F."/>
            <person name="Wincker P."/>
        </authorList>
    </citation>
    <scope>NUCLEOTIDE SEQUENCE [LARGE SCALE GENOMIC DNA]</scope>
    <source>
        <strain evidence="3">cv. Pinot noir / PN40024</strain>
    </source>
</reference>
<dbReference type="EMBL" id="FN596257">
    <property type="protein sequence ID" value="CBI35243.3"/>
    <property type="molecule type" value="Genomic_DNA"/>
</dbReference>
<keyword evidence="1" id="KW-1133">Transmembrane helix</keyword>
<sequence>MIHLTSLKLQKLQSNLYIRTLQKPRFQHSKITWELLLRYSLFPMLLLLCSLCVCLCLSLLFMLEHNVNLGKNY</sequence>
<gene>
    <name evidence="2" type="ordered locus">VIT_13s0106g00520</name>
</gene>
<name>D7TXL8_VITVI</name>
<accession>D7TXL8</accession>
<proteinExistence type="predicted"/>